<dbReference type="GO" id="GO:0009055">
    <property type="term" value="F:electron transfer activity"/>
    <property type="evidence" value="ECO:0007669"/>
    <property type="project" value="InterPro"/>
</dbReference>
<gene>
    <name evidence="8" type="ORF">E7811_12885</name>
</gene>
<feature type="transmembrane region" description="Helical" evidence="6">
    <location>
        <begin position="117"/>
        <end position="139"/>
    </location>
</feature>
<evidence type="ECO:0000256" key="2">
    <source>
        <dbReference type="ARBA" id="ARBA00022475"/>
    </source>
</evidence>
<evidence type="ECO:0000256" key="4">
    <source>
        <dbReference type="ARBA" id="ARBA00022989"/>
    </source>
</evidence>
<dbReference type="PANTHER" id="PTHR30485:SF1">
    <property type="entry name" value="CYTOCHROME YDHU-RELATED"/>
    <property type="match status" value="1"/>
</dbReference>
<dbReference type="SUPFAM" id="SSF81342">
    <property type="entry name" value="Transmembrane di-heme cytochromes"/>
    <property type="match status" value="1"/>
</dbReference>
<evidence type="ECO:0000259" key="7">
    <source>
        <dbReference type="Pfam" id="PF01292"/>
    </source>
</evidence>
<evidence type="ECO:0000313" key="8">
    <source>
        <dbReference type="EMBL" id="THD83030.1"/>
    </source>
</evidence>
<dbReference type="EMBL" id="SSND01000003">
    <property type="protein sequence ID" value="THD83030.1"/>
    <property type="molecule type" value="Genomic_DNA"/>
</dbReference>
<dbReference type="Proteomes" id="UP000309450">
    <property type="component" value="Unassembled WGS sequence"/>
</dbReference>
<dbReference type="GO" id="GO:0005886">
    <property type="term" value="C:plasma membrane"/>
    <property type="evidence" value="ECO:0007669"/>
    <property type="project" value="UniProtKB-SubCell"/>
</dbReference>
<keyword evidence="2" id="KW-1003">Cell membrane</keyword>
<feature type="domain" description="Cytochrome b561 bacterial/Ni-hydrogenase" evidence="7">
    <location>
        <begin position="8"/>
        <end position="193"/>
    </location>
</feature>
<comment type="caution">
    <text evidence="8">The sequence shown here is derived from an EMBL/GenBank/DDBJ whole genome shotgun (WGS) entry which is preliminary data.</text>
</comment>
<comment type="subcellular location">
    <subcellularLocation>
        <location evidence="1">Cell membrane</location>
        <topology evidence="1">Multi-pass membrane protein</topology>
    </subcellularLocation>
</comment>
<evidence type="ECO:0000313" key="9">
    <source>
        <dbReference type="Proteomes" id="UP000309450"/>
    </source>
</evidence>
<dbReference type="GO" id="GO:0022904">
    <property type="term" value="P:respiratory electron transport chain"/>
    <property type="evidence" value="ECO:0007669"/>
    <property type="project" value="InterPro"/>
</dbReference>
<proteinExistence type="predicted"/>
<dbReference type="InterPro" id="IPR051542">
    <property type="entry name" value="Hydrogenase_cytochrome"/>
</dbReference>
<keyword evidence="9" id="KW-1185">Reference proteome</keyword>
<keyword evidence="4 6" id="KW-1133">Transmembrane helix</keyword>
<evidence type="ECO:0000256" key="3">
    <source>
        <dbReference type="ARBA" id="ARBA00022692"/>
    </source>
</evidence>
<evidence type="ECO:0000256" key="5">
    <source>
        <dbReference type="ARBA" id="ARBA00023136"/>
    </source>
</evidence>
<feature type="transmembrane region" description="Helical" evidence="6">
    <location>
        <begin position="47"/>
        <end position="69"/>
    </location>
</feature>
<keyword evidence="5 6" id="KW-0472">Membrane</keyword>
<feature type="transmembrane region" description="Helical" evidence="6">
    <location>
        <begin position="159"/>
        <end position="180"/>
    </location>
</feature>
<organism evidence="8 9">
    <name type="scientific">Aliigemmobacter aestuarii</name>
    <dbReference type="NCBI Taxonomy" id="1445661"/>
    <lineage>
        <taxon>Bacteria</taxon>
        <taxon>Pseudomonadati</taxon>
        <taxon>Pseudomonadota</taxon>
        <taxon>Alphaproteobacteria</taxon>
        <taxon>Rhodobacterales</taxon>
        <taxon>Paracoccaceae</taxon>
        <taxon>Aliigemmobacter</taxon>
    </lineage>
</organism>
<evidence type="ECO:0000256" key="6">
    <source>
        <dbReference type="SAM" id="Phobius"/>
    </source>
</evidence>
<dbReference type="RefSeq" id="WP_136395057.1">
    <property type="nucleotide sequence ID" value="NZ_SSND01000003.1"/>
</dbReference>
<sequence length="226" mass="25999">MAERCVKVYSRFNRLWHWSQVASIFLLLFSGARIMGLHSVLPFGLAVMVHSFGALALLLLWAFATFWLFTTGAWKQYLPTQAGLWQVMRFYAWGVFRGEPHPYRKVLWRKHNPLQAMAYLALKIVLFPGIWITGLIYLTHGFWQTLDKGGFWIEAVANLHILAAFAIASFVIVHVYLLTIGGFRAHVRPMVTGFDMIDLTAEQEAYLQENEPDRLREPRHAAHPAE</sequence>
<dbReference type="OrthoDB" id="1117555at2"/>
<feature type="transmembrane region" description="Helical" evidence="6">
    <location>
        <begin position="21"/>
        <end position="41"/>
    </location>
</feature>
<protein>
    <submittedName>
        <fullName evidence="8">Cytochrome B</fullName>
    </submittedName>
</protein>
<reference evidence="8 9" key="1">
    <citation type="submission" date="2019-04" db="EMBL/GenBank/DDBJ databases">
        <title>Draft genome sequence of Gemmobacter aestuarii sp. nov.</title>
        <authorList>
            <person name="Hameed A."/>
            <person name="Lin S.-Y."/>
            <person name="Shahina M."/>
            <person name="Lai W.-A."/>
            <person name="Young C.-C."/>
        </authorList>
    </citation>
    <scope>NUCLEOTIDE SEQUENCE [LARGE SCALE GENOMIC DNA]</scope>
    <source>
        <strain evidence="8 9">CC-PW-75</strain>
    </source>
</reference>
<evidence type="ECO:0000256" key="1">
    <source>
        <dbReference type="ARBA" id="ARBA00004651"/>
    </source>
</evidence>
<name>A0A4V3V0A3_9RHOB</name>
<dbReference type="InterPro" id="IPR011577">
    <property type="entry name" value="Cyt_b561_bac/Ni-Hgenase"/>
</dbReference>
<dbReference type="AlphaFoldDB" id="A0A4V3V0A3"/>
<dbReference type="GO" id="GO:0020037">
    <property type="term" value="F:heme binding"/>
    <property type="evidence" value="ECO:0007669"/>
    <property type="project" value="TreeGrafter"/>
</dbReference>
<dbReference type="InterPro" id="IPR016174">
    <property type="entry name" value="Di-haem_cyt_TM"/>
</dbReference>
<dbReference type="PANTHER" id="PTHR30485">
    <property type="entry name" value="NI/FE-HYDROGENASE 1 B-TYPE CYTOCHROME SUBUNIT"/>
    <property type="match status" value="1"/>
</dbReference>
<accession>A0A4V3V0A3</accession>
<dbReference type="Gene3D" id="1.20.950.20">
    <property type="entry name" value="Transmembrane di-heme cytochromes, Chain C"/>
    <property type="match status" value="1"/>
</dbReference>
<dbReference type="Pfam" id="PF01292">
    <property type="entry name" value="Ni_hydr_CYTB"/>
    <property type="match status" value="1"/>
</dbReference>
<keyword evidence="3 6" id="KW-0812">Transmembrane</keyword>